<name>H3NKF5_9LACT</name>
<feature type="transmembrane region" description="Helical" evidence="1">
    <location>
        <begin position="105"/>
        <end position="135"/>
    </location>
</feature>
<dbReference type="HOGENOM" id="CLU_090939_0_0_9"/>
<evidence type="ECO:0000313" key="2">
    <source>
        <dbReference type="EMBL" id="EHR36338.1"/>
    </source>
</evidence>
<protein>
    <recommendedName>
        <fullName evidence="4">ABC-2 type transporter domain-containing protein</fullName>
    </recommendedName>
</protein>
<keyword evidence="3" id="KW-1185">Reference proteome</keyword>
<dbReference type="OrthoDB" id="2290207at2"/>
<dbReference type="PATRIC" id="fig|883113.3.peg.1341"/>
<feature type="transmembrane region" description="Helical" evidence="1">
    <location>
        <begin position="177"/>
        <end position="203"/>
    </location>
</feature>
<dbReference type="eggNOG" id="ENOG5032STB">
    <property type="taxonomic scope" value="Bacteria"/>
</dbReference>
<keyword evidence="1" id="KW-1133">Transmembrane helix</keyword>
<evidence type="ECO:0000256" key="1">
    <source>
        <dbReference type="SAM" id="Phobius"/>
    </source>
</evidence>
<dbReference type="Proteomes" id="UP000006190">
    <property type="component" value="Unassembled WGS sequence"/>
</dbReference>
<evidence type="ECO:0000313" key="3">
    <source>
        <dbReference type="Proteomes" id="UP000006190"/>
    </source>
</evidence>
<dbReference type="STRING" id="883113.HMPREF9708_01344"/>
<dbReference type="AlphaFoldDB" id="H3NKF5"/>
<feature type="transmembrane region" description="Helical" evidence="1">
    <location>
        <begin position="25"/>
        <end position="42"/>
    </location>
</feature>
<reference evidence="2 3" key="1">
    <citation type="submission" date="2012-01" db="EMBL/GenBank/DDBJ databases">
        <title>The Genome Sequence of Facklamia languida CCUG 37842.</title>
        <authorList>
            <consortium name="The Broad Institute Genome Sequencing Platform"/>
            <person name="Earl A."/>
            <person name="Ward D."/>
            <person name="Feldgarden M."/>
            <person name="Gevers D."/>
            <person name="Huys G."/>
            <person name="Young S.K."/>
            <person name="Zeng Q."/>
            <person name="Gargeya S."/>
            <person name="Fitzgerald M."/>
            <person name="Haas B."/>
            <person name="Abouelleil A."/>
            <person name="Alvarado L."/>
            <person name="Arachchi H.M."/>
            <person name="Berlin A."/>
            <person name="Chapman S.B."/>
            <person name="Gearin G."/>
            <person name="Goldberg J."/>
            <person name="Griggs A."/>
            <person name="Gujja S."/>
            <person name="Hansen M."/>
            <person name="Heiman D."/>
            <person name="Howarth C."/>
            <person name="Larimer J."/>
            <person name="Lui A."/>
            <person name="MacDonald P.J.P."/>
            <person name="McCowen C."/>
            <person name="Montmayeur A."/>
            <person name="Murphy C."/>
            <person name="Neiman D."/>
            <person name="Pearson M."/>
            <person name="Priest M."/>
            <person name="Roberts A."/>
            <person name="Saif S."/>
            <person name="Shea T."/>
            <person name="Sisk P."/>
            <person name="Stolte C."/>
            <person name="Sykes S."/>
            <person name="Wortman J."/>
            <person name="Nusbaum C."/>
            <person name="Birren B."/>
        </authorList>
    </citation>
    <scope>NUCLEOTIDE SEQUENCE [LARGE SCALE GENOMIC DNA]</scope>
    <source>
        <strain evidence="2 3">CCUG 37842</strain>
    </source>
</reference>
<keyword evidence="1" id="KW-0472">Membrane</keyword>
<dbReference type="EMBL" id="AGEG01000015">
    <property type="protein sequence ID" value="EHR36338.1"/>
    <property type="molecule type" value="Genomic_DNA"/>
</dbReference>
<evidence type="ECO:0008006" key="4">
    <source>
        <dbReference type="Google" id="ProtNLM"/>
    </source>
</evidence>
<feature type="transmembrane region" description="Helical" evidence="1">
    <location>
        <begin position="141"/>
        <end position="165"/>
    </location>
</feature>
<comment type="caution">
    <text evidence="2">The sequence shown here is derived from an EMBL/GenBank/DDBJ whole genome shotgun (WGS) entry which is preliminary data.</text>
</comment>
<gene>
    <name evidence="2" type="ORF">HMPREF9708_01344</name>
</gene>
<organism evidence="2 3">
    <name type="scientific">Facklamia languida CCUG 37842</name>
    <dbReference type="NCBI Taxonomy" id="883113"/>
    <lineage>
        <taxon>Bacteria</taxon>
        <taxon>Bacillati</taxon>
        <taxon>Bacillota</taxon>
        <taxon>Bacilli</taxon>
        <taxon>Lactobacillales</taxon>
        <taxon>Aerococcaceae</taxon>
        <taxon>Facklamia</taxon>
    </lineage>
</organism>
<keyword evidence="1" id="KW-0812">Transmembrane</keyword>
<accession>H3NKF5</accession>
<feature type="transmembrane region" description="Helical" evidence="1">
    <location>
        <begin position="62"/>
        <end position="84"/>
    </location>
</feature>
<feature type="transmembrane region" description="Helical" evidence="1">
    <location>
        <begin position="223"/>
        <end position="248"/>
    </location>
</feature>
<dbReference type="RefSeq" id="WP_006309549.1">
    <property type="nucleotide sequence ID" value="NZ_JH601133.1"/>
</dbReference>
<sequence>MKIINLVVNSMINDFKIFFRYKKSLISDIIIFVSVYICILVFSETSSFADYYNLSSDGGPILLLIGYIFWSFSSVALGFSSGVISSDARTGMLEVKLQGILPYYLQIFLSVMVSTIETIIILVIISIFSVLINFISLSSLYFVIVSIVLSIPSIIGMFGIGLILGGLSLKEKNIGQFVSIISAILLFLSNTLNVNLSKIIYIIPFTSGIDLIRKLYSQSFFDTNLFIVNLIVCGVWLIIGVLTFEYFLNIERARGNFDTF</sequence>
<proteinExistence type="predicted"/>